<dbReference type="EMBL" id="DTLI01000097">
    <property type="protein sequence ID" value="HHS51966.1"/>
    <property type="molecule type" value="Genomic_DNA"/>
</dbReference>
<sequence>MKKLILPLLYFITIISLTCKPTTLYFGKPSIIGQVSRYPPYGESERKTRAYVSISNSRLLPVVCINNK</sequence>
<protein>
    <submittedName>
        <fullName evidence="1">Uncharacterized protein</fullName>
    </submittedName>
</protein>
<comment type="caution">
    <text evidence="1">The sequence shown here is derived from an EMBL/GenBank/DDBJ whole genome shotgun (WGS) entry which is preliminary data.</text>
</comment>
<gene>
    <name evidence="1" type="ORF">ENW73_03730</name>
</gene>
<organism evidence="1">
    <name type="scientific">candidate division WOR-3 bacterium</name>
    <dbReference type="NCBI Taxonomy" id="2052148"/>
    <lineage>
        <taxon>Bacteria</taxon>
        <taxon>Bacteria division WOR-3</taxon>
    </lineage>
</organism>
<accession>A0A7C6A9C9</accession>
<reference evidence="1" key="1">
    <citation type="journal article" date="2020" name="mSystems">
        <title>Genome- and Community-Level Interaction Insights into Carbon Utilization and Element Cycling Functions of Hydrothermarchaeota in Hydrothermal Sediment.</title>
        <authorList>
            <person name="Zhou Z."/>
            <person name="Liu Y."/>
            <person name="Xu W."/>
            <person name="Pan J."/>
            <person name="Luo Z.H."/>
            <person name="Li M."/>
        </authorList>
    </citation>
    <scope>NUCLEOTIDE SEQUENCE [LARGE SCALE GENOMIC DNA]</scope>
    <source>
        <strain evidence="1">SpSt-876</strain>
    </source>
</reference>
<name>A0A7C6A9C9_UNCW3</name>
<proteinExistence type="predicted"/>
<evidence type="ECO:0000313" key="1">
    <source>
        <dbReference type="EMBL" id="HHS51966.1"/>
    </source>
</evidence>
<dbReference type="AlphaFoldDB" id="A0A7C6A9C9"/>